<feature type="transmembrane region" description="Helical" evidence="1">
    <location>
        <begin position="94"/>
        <end position="121"/>
    </location>
</feature>
<evidence type="ECO:0000313" key="2">
    <source>
        <dbReference type="EMBL" id="CAK1229561.1"/>
    </source>
</evidence>
<keyword evidence="1" id="KW-0472">Membrane</keyword>
<sequence>MKDFLTIVYFHLKLFAQNSYFRTIVFVTTISYVMIQYVAAYAVHDLGNPNIWLRAGIIGTWAAGTSAAGVIPFQKYQGTLPYILDSRKGDAFSLSALIIPAACFGLLAFPISFLTSFLLGINVVNGHFFALLFGILGLWASVILLDFVVAGTFVLTPNAMLYEGLLMAPILIGSGIYQIPGQWGRTVQVFGWFLPMTTPVKLILHPTTVTGVDLLQFMIISIVWLVLAKSLLNYCMKKVRLVGEMGGL</sequence>
<organism evidence="2 3">
    <name type="scientific">Fructobacillus fructosus</name>
    <dbReference type="NCBI Taxonomy" id="1631"/>
    <lineage>
        <taxon>Bacteria</taxon>
        <taxon>Bacillati</taxon>
        <taxon>Bacillota</taxon>
        <taxon>Bacilli</taxon>
        <taxon>Lactobacillales</taxon>
        <taxon>Lactobacillaceae</taxon>
        <taxon>Fructobacillus</taxon>
    </lineage>
</organism>
<dbReference type="EMBL" id="CAUZLR010000001">
    <property type="protein sequence ID" value="CAK1229561.1"/>
    <property type="molecule type" value="Genomic_DNA"/>
</dbReference>
<comment type="caution">
    <text evidence="2">The sequence shown here is derived from an EMBL/GenBank/DDBJ whole genome shotgun (WGS) entry which is preliminary data.</text>
</comment>
<evidence type="ECO:0000256" key="1">
    <source>
        <dbReference type="SAM" id="Phobius"/>
    </source>
</evidence>
<proteinExistence type="predicted"/>
<reference evidence="2 3" key="1">
    <citation type="submission" date="2023-10" db="EMBL/GenBank/DDBJ databases">
        <authorList>
            <person name="Botero Cardona J."/>
        </authorList>
    </citation>
    <scope>NUCLEOTIDE SEQUENCE [LARGE SCALE GENOMIC DNA]</scope>
    <source>
        <strain evidence="2 3">R-54839</strain>
    </source>
</reference>
<dbReference type="Proteomes" id="UP001314261">
    <property type="component" value="Unassembled WGS sequence"/>
</dbReference>
<keyword evidence="1" id="KW-0812">Transmembrane</keyword>
<accession>A0ABM9MNW9</accession>
<keyword evidence="3" id="KW-1185">Reference proteome</keyword>
<feature type="transmembrane region" description="Helical" evidence="1">
    <location>
        <begin position="127"/>
        <end position="149"/>
    </location>
</feature>
<feature type="transmembrane region" description="Helical" evidence="1">
    <location>
        <begin position="51"/>
        <end position="73"/>
    </location>
</feature>
<feature type="transmembrane region" description="Helical" evidence="1">
    <location>
        <begin position="20"/>
        <end position="39"/>
    </location>
</feature>
<keyword evidence="1" id="KW-1133">Transmembrane helix</keyword>
<dbReference type="RefSeq" id="WP_187753345.1">
    <property type="nucleotide sequence ID" value="NZ_CAUZLN010000010.1"/>
</dbReference>
<name>A0ABM9MNW9_9LACO</name>
<feature type="transmembrane region" description="Helical" evidence="1">
    <location>
        <begin position="161"/>
        <end position="179"/>
    </location>
</feature>
<protein>
    <submittedName>
        <fullName evidence="2">Permease component (YadH)</fullName>
    </submittedName>
</protein>
<gene>
    <name evidence="2" type="ORF">R54839_PPFHFPJH_00362</name>
</gene>
<feature type="transmembrane region" description="Helical" evidence="1">
    <location>
        <begin position="214"/>
        <end position="232"/>
    </location>
</feature>
<evidence type="ECO:0000313" key="3">
    <source>
        <dbReference type="Proteomes" id="UP001314261"/>
    </source>
</evidence>